<feature type="transmembrane region" description="Helical" evidence="5">
    <location>
        <begin position="303"/>
        <end position="331"/>
    </location>
</feature>
<dbReference type="RefSeq" id="WP_012488320.1">
    <property type="nucleotide sequence ID" value="NC_010995.1"/>
</dbReference>
<feature type="transmembrane region" description="Helical" evidence="5">
    <location>
        <begin position="415"/>
        <end position="436"/>
    </location>
</feature>
<protein>
    <submittedName>
        <fullName evidence="7">Spermine/spermidine synthase family protein</fullName>
    </submittedName>
</protein>
<gene>
    <name evidence="7" type="ordered locus">CJA_2726</name>
</gene>
<dbReference type="PANTHER" id="PTHR43317:SF1">
    <property type="entry name" value="THERMOSPERMINE SYNTHASE ACAULIS5"/>
    <property type="match status" value="1"/>
</dbReference>
<dbReference type="PROSITE" id="PS51006">
    <property type="entry name" value="PABS_2"/>
    <property type="match status" value="1"/>
</dbReference>
<feature type="transmembrane region" description="Helical" evidence="5">
    <location>
        <begin position="117"/>
        <end position="138"/>
    </location>
</feature>
<dbReference type="InterPro" id="IPR030374">
    <property type="entry name" value="PABS"/>
</dbReference>
<keyword evidence="2 4" id="KW-0808">Transferase</keyword>
<evidence type="ECO:0000313" key="8">
    <source>
        <dbReference type="Proteomes" id="UP000001036"/>
    </source>
</evidence>
<feature type="transmembrane region" description="Helical" evidence="5">
    <location>
        <begin position="389"/>
        <end position="409"/>
    </location>
</feature>
<dbReference type="STRING" id="498211.CJA_2726"/>
<dbReference type="Gene3D" id="3.40.50.150">
    <property type="entry name" value="Vaccinia Virus protein VP39"/>
    <property type="match status" value="1"/>
</dbReference>
<dbReference type="eggNOG" id="COG0421">
    <property type="taxonomic scope" value="Bacteria"/>
</dbReference>
<dbReference type="GO" id="GO:0006596">
    <property type="term" value="P:polyamine biosynthetic process"/>
    <property type="evidence" value="ECO:0007669"/>
    <property type="project" value="UniProtKB-UniRule"/>
</dbReference>
<dbReference type="AlphaFoldDB" id="B3PBF9"/>
<evidence type="ECO:0000256" key="3">
    <source>
        <dbReference type="ARBA" id="ARBA00023115"/>
    </source>
</evidence>
<dbReference type="Pfam" id="PF01564">
    <property type="entry name" value="Spermine_synth"/>
    <property type="match status" value="1"/>
</dbReference>
<accession>B3PBF9</accession>
<evidence type="ECO:0000256" key="2">
    <source>
        <dbReference type="ARBA" id="ARBA00022679"/>
    </source>
</evidence>
<feature type="transmembrane region" description="Helical" evidence="5">
    <location>
        <begin position="42"/>
        <end position="63"/>
    </location>
</feature>
<dbReference type="eggNOG" id="COG4262">
    <property type="taxonomic scope" value="Bacteria"/>
</dbReference>
<feature type="transmembrane region" description="Helical" evidence="5">
    <location>
        <begin position="185"/>
        <end position="206"/>
    </location>
</feature>
<evidence type="ECO:0000256" key="5">
    <source>
        <dbReference type="SAM" id="Phobius"/>
    </source>
</evidence>
<dbReference type="EMBL" id="CP000934">
    <property type="protein sequence ID" value="ACE84589.1"/>
    <property type="molecule type" value="Genomic_DNA"/>
</dbReference>
<name>B3PBF9_CELJU</name>
<feature type="transmembrane region" description="Helical" evidence="5">
    <location>
        <begin position="351"/>
        <end position="377"/>
    </location>
</feature>
<keyword evidence="5" id="KW-1133">Transmembrane helix</keyword>
<keyword evidence="5" id="KW-0812">Transmembrane</keyword>
<dbReference type="HOGENOM" id="CLU_010122_0_0_6"/>
<feature type="domain" description="PABS" evidence="6">
    <location>
        <begin position="473"/>
        <end position="715"/>
    </location>
</feature>
<evidence type="ECO:0000256" key="1">
    <source>
        <dbReference type="ARBA" id="ARBA00007867"/>
    </source>
</evidence>
<dbReference type="InterPro" id="IPR029063">
    <property type="entry name" value="SAM-dependent_MTases_sf"/>
</dbReference>
<keyword evidence="5" id="KW-0472">Membrane</keyword>
<feature type="transmembrane region" description="Helical" evidence="5">
    <location>
        <begin position="75"/>
        <end position="97"/>
    </location>
</feature>
<reference evidence="7 8" key="1">
    <citation type="journal article" date="2008" name="J. Bacteriol.">
        <title>Insights into plant cell wall degradation from the genome sequence of the soil bacterium Cellvibrio japonicus.</title>
        <authorList>
            <person name="Deboy R.T."/>
            <person name="Mongodin E.F."/>
            <person name="Fouts D.E."/>
            <person name="Tailford L.E."/>
            <person name="Khouri H."/>
            <person name="Emerson J.B."/>
            <person name="Mohamoud Y."/>
            <person name="Watkins K."/>
            <person name="Henrissat B."/>
            <person name="Gilbert H.J."/>
            <person name="Nelson K.E."/>
        </authorList>
    </citation>
    <scope>NUCLEOTIDE SEQUENCE [LARGE SCALE GENOMIC DNA]</scope>
    <source>
        <strain evidence="7 8">Ueda107</strain>
    </source>
</reference>
<feature type="transmembrane region" description="Helical" evidence="5">
    <location>
        <begin position="159"/>
        <end position="179"/>
    </location>
</feature>
<evidence type="ECO:0000313" key="7">
    <source>
        <dbReference type="EMBL" id="ACE84589.1"/>
    </source>
</evidence>
<keyword evidence="3 4" id="KW-0620">Polyamine biosynthesis</keyword>
<feature type="transmembrane region" description="Helical" evidence="5">
    <location>
        <begin position="443"/>
        <end position="462"/>
    </location>
</feature>
<dbReference type="OrthoDB" id="9793120at2"/>
<evidence type="ECO:0000256" key="4">
    <source>
        <dbReference type="PROSITE-ProRule" id="PRU00354"/>
    </source>
</evidence>
<sequence length="1008" mass="110669">MSAIPPRLKLLLSVFVLSGFAGLIYQSIWSHYLGLFLGHAAYAQALVLAIFMGGMALGAALIARVGQEWRNLIRSYAIIEAIIGVLALVFHWVFVGIVDFSYNKLIPVLEAPGLVGIYKWLLATLLILPQTILLGMTFPLMSGGIIRRFSGNDGSILGGLYFTNSIGAALGVLAVAFIFLPNLGLHGAILTAGVLNLVVAALAWVLSRGNEQARHAVPISNSTEGRQLSEERRRLLKVVLIATFFSGAASFAYEIIWIRMLSLAVGSTLHAFELMLAAFIAGIAFGGFWVRRRADTTGDPMRLVGWLQVLMGLAALVSLFFYANAFSWVGFLMESLSRTDGGYQLYNLGTALIAILIMMPAAFFAGTTLPLFTVALLRNGQGEPSIGRVYAWNTLGAILGVFATIHFLIPVLGLKLALILAAVVDMLVGVILLRLNTYTQRDFIGTGVAAAIIFFATILAMTNVPFDPMKLSSGVYRTGLTELRHEQDKVIYYRDGKTASVATIVDAVNGNIRIATNGKIDAAIRFSEKALISQDEPTMVLLPAIPLGYQDTPSRVGIIGFGSGLSTHAVLGDSRVKRVDTVEIESSMVDGARFFGERVERAYKDPRSHIIIDDAKSYFSSQQQKYDLIISEPSNPWISGVGSLFSKEFYQHVPKLLNEDGLFVQWLQLYEIDEKLVGSVLAALTPAFADYHAYLANNADLIIVASPARQLTKPDFSRLFSEKIRDDLAKAGISNVEQITFRRVADKKLLETLSRLYPNRANSDYFPLLSINAPKTRYKGSAARAIMGLPTIDLPLLEVLGIVEPKISLEKVTDTHLFTRYLSVANASKIAESLRPDSTKGLQEIRVDTTRIAAGLRELGRCPKPWTAAQESAAIIAALQLLQNTLAHLPVDQQEGVLINPIWIECEQLPTEFAQMLALMGALAKRDYTEADILLRAWLDNRESRNDAYRILDPTFYVALQLVQIALGKYNNIELLEEQYGRSIHTDGELLFVRSLLMAWVDEDNSAL</sequence>
<dbReference type="InterPro" id="IPR036259">
    <property type="entry name" value="MFS_trans_sf"/>
</dbReference>
<feature type="transmembrane region" description="Helical" evidence="5">
    <location>
        <begin position="270"/>
        <end position="291"/>
    </location>
</feature>
<dbReference type="CDD" id="cd06174">
    <property type="entry name" value="MFS"/>
    <property type="match status" value="1"/>
</dbReference>
<dbReference type="KEGG" id="cja:CJA_2726"/>
<comment type="similarity">
    <text evidence="1">Belongs to the spermidine/spermine synthase family.</text>
</comment>
<dbReference type="SUPFAM" id="SSF53335">
    <property type="entry name" value="S-adenosyl-L-methionine-dependent methyltransferases"/>
    <property type="match status" value="1"/>
</dbReference>
<dbReference type="Proteomes" id="UP000001036">
    <property type="component" value="Chromosome"/>
</dbReference>
<feature type="transmembrane region" description="Helical" evidence="5">
    <location>
        <begin position="235"/>
        <end position="258"/>
    </location>
</feature>
<dbReference type="NCBIfam" id="NF037959">
    <property type="entry name" value="MFS_SpdSyn"/>
    <property type="match status" value="1"/>
</dbReference>
<keyword evidence="8" id="KW-1185">Reference proteome</keyword>
<dbReference type="PANTHER" id="PTHR43317">
    <property type="entry name" value="THERMOSPERMINE SYNTHASE ACAULIS5"/>
    <property type="match status" value="1"/>
</dbReference>
<evidence type="ECO:0000259" key="6">
    <source>
        <dbReference type="PROSITE" id="PS51006"/>
    </source>
</evidence>
<proteinExistence type="inferred from homology"/>
<organism evidence="7 8">
    <name type="scientific">Cellvibrio japonicus (strain Ueda107)</name>
    <name type="common">Pseudomonas fluorescens subsp. cellulosa</name>
    <dbReference type="NCBI Taxonomy" id="498211"/>
    <lineage>
        <taxon>Bacteria</taxon>
        <taxon>Pseudomonadati</taxon>
        <taxon>Pseudomonadota</taxon>
        <taxon>Gammaproteobacteria</taxon>
        <taxon>Cellvibrionales</taxon>
        <taxon>Cellvibrionaceae</taxon>
        <taxon>Cellvibrio</taxon>
    </lineage>
</organism>
<dbReference type="GO" id="GO:0016740">
    <property type="term" value="F:transferase activity"/>
    <property type="evidence" value="ECO:0007669"/>
    <property type="project" value="UniProtKB-UniRule"/>
</dbReference>
<dbReference type="SUPFAM" id="SSF103473">
    <property type="entry name" value="MFS general substrate transporter"/>
    <property type="match status" value="1"/>
</dbReference>
<comment type="caution">
    <text evidence="4">Lacks conserved residue(s) required for the propagation of feature annotation.</text>
</comment>